<reference evidence="2" key="1">
    <citation type="submission" date="2009-10" db="EMBL/GenBank/DDBJ databases">
        <authorList>
            <person name="Weinstock G."/>
            <person name="Sodergren E."/>
            <person name="Clifton S."/>
            <person name="Fulton L."/>
            <person name="Fulton B."/>
            <person name="Courtney L."/>
            <person name="Fronick C."/>
            <person name="Harrison M."/>
            <person name="Strong C."/>
            <person name="Farmer C."/>
            <person name="Delahaunty K."/>
            <person name="Markovic C."/>
            <person name="Hall O."/>
            <person name="Minx P."/>
            <person name="Tomlinson C."/>
            <person name="Mitreva M."/>
            <person name="Nelson J."/>
            <person name="Hou S."/>
            <person name="Wollam A."/>
            <person name="Pepin K.H."/>
            <person name="Johnson M."/>
            <person name="Bhonagiri V."/>
            <person name="Nash W.E."/>
            <person name="Warren W."/>
            <person name="Chinwalla A."/>
            <person name="Mardis E.R."/>
            <person name="Wilson R.K."/>
        </authorList>
    </citation>
    <scope>NUCLEOTIDE SEQUENCE [LARGE SCALE GENOMIC DNA]</scope>
    <source>
        <strain evidence="2">ATCC 700122</strain>
    </source>
</reference>
<keyword evidence="3" id="KW-1185">Reference proteome</keyword>
<proteinExistence type="predicted"/>
<comment type="caution">
    <text evidence="2">The sequence shown here is derived from an EMBL/GenBank/DDBJ whole genome shotgun (WGS) entry which is preliminary data.</text>
</comment>
<protein>
    <submittedName>
        <fullName evidence="2">Uncharacterized protein</fullName>
    </submittedName>
</protein>
<dbReference type="EMBL" id="ACUX02000019">
    <property type="protein sequence ID" value="EEZ60288.1"/>
    <property type="molecule type" value="Genomic_DNA"/>
</dbReference>
<name>D0WIU1_SLAES</name>
<evidence type="ECO:0000313" key="3">
    <source>
        <dbReference type="Proteomes" id="UP000006001"/>
    </source>
</evidence>
<organism evidence="2 3">
    <name type="scientific">Slackia exigua (strain ATCC 700122 / DSM 15923 / CIP 105133 / JCM 11022 / KCTC 5966 / S-7)</name>
    <dbReference type="NCBI Taxonomy" id="649764"/>
    <lineage>
        <taxon>Bacteria</taxon>
        <taxon>Bacillati</taxon>
        <taxon>Actinomycetota</taxon>
        <taxon>Coriobacteriia</taxon>
        <taxon>Eggerthellales</taxon>
        <taxon>Eggerthellaceae</taxon>
        <taxon>Slackia</taxon>
    </lineage>
</organism>
<evidence type="ECO:0000256" key="1">
    <source>
        <dbReference type="SAM" id="MobiDB-lite"/>
    </source>
</evidence>
<gene>
    <name evidence="2" type="ORF">HMPREF0762_01765</name>
</gene>
<dbReference type="HOGENOM" id="CLU_3173256_0_0_11"/>
<sequence>MRILSGREARAKRRPSANQTAPLYYDSVRTRTALRLDPDCEDSSACS</sequence>
<feature type="region of interest" description="Disordered" evidence="1">
    <location>
        <begin position="1"/>
        <end position="22"/>
    </location>
</feature>
<evidence type="ECO:0000313" key="2">
    <source>
        <dbReference type="EMBL" id="EEZ60288.1"/>
    </source>
</evidence>
<accession>D0WIU1</accession>
<dbReference type="Proteomes" id="UP000006001">
    <property type="component" value="Unassembled WGS sequence"/>
</dbReference>
<dbReference type="AlphaFoldDB" id="D0WIU1"/>